<sequence length="101" mass="11306">MHAKRGRQLSTPRRPSPKLLTDKLPEDYSKFPLNPTNNQEDKHLKYTFNMNSLVVFLMVLMVSVALIQGTWSAPQTRPQISADDIGSVIRAIISRIASSGI</sequence>
<evidence type="ECO:0000256" key="2">
    <source>
        <dbReference type="SAM" id="Phobius"/>
    </source>
</evidence>
<protein>
    <submittedName>
        <fullName evidence="3">Uncharacterized protein</fullName>
    </submittedName>
</protein>
<organism evidence="3">
    <name type="scientific">Timema poppense</name>
    <name type="common">Walking stick</name>
    <dbReference type="NCBI Taxonomy" id="170557"/>
    <lineage>
        <taxon>Eukaryota</taxon>
        <taxon>Metazoa</taxon>
        <taxon>Ecdysozoa</taxon>
        <taxon>Arthropoda</taxon>
        <taxon>Hexapoda</taxon>
        <taxon>Insecta</taxon>
        <taxon>Pterygota</taxon>
        <taxon>Neoptera</taxon>
        <taxon>Polyneoptera</taxon>
        <taxon>Phasmatodea</taxon>
        <taxon>Timematodea</taxon>
        <taxon>Timematoidea</taxon>
        <taxon>Timematidae</taxon>
        <taxon>Timema</taxon>
    </lineage>
</organism>
<feature type="transmembrane region" description="Helical" evidence="2">
    <location>
        <begin position="52"/>
        <end position="71"/>
    </location>
</feature>
<keyword evidence="2" id="KW-0812">Transmembrane</keyword>
<evidence type="ECO:0000313" key="3">
    <source>
        <dbReference type="EMBL" id="CAD7417945.1"/>
    </source>
</evidence>
<evidence type="ECO:0000256" key="1">
    <source>
        <dbReference type="SAM" id="MobiDB-lite"/>
    </source>
</evidence>
<feature type="compositionally biased region" description="Basic and acidic residues" evidence="1">
    <location>
        <begin position="20"/>
        <end position="29"/>
    </location>
</feature>
<feature type="region of interest" description="Disordered" evidence="1">
    <location>
        <begin position="1"/>
        <end position="36"/>
    </location>
</feature>
<proteinExistence type="predicted"/>
<gene>
    <name evidence="3" type="ORF">TPSB3V08_LOCUS12133</name>
</gene>
<dbReference type="AlphaFoldDB" id="A0A7R9DNB7"/>
<keyword evidence="2" id="KW-0472">Membrane</keyword>
<dbReference type="EMBL" id="OD015361">
    <property type="protein sequence ID" value="CAD7417945.1"/>
    <property type="molecule type" value="Genomic_DNA"/>
</dbReference>
<reference evidence="3" key="1">
    <citation type="submission" date="2020-11" db="EMBL/GenBank/DDBJ databases">
        <authorList>
            <person name="Tran Van P."/>
        </authorList>
    </citation>
    <scope>NUCLEOTIDE SEQUENCE</scope>
</reference>
<keyword evidence="2" id="KW-1133">Transmembrane helix</keyword>
<accession>A0A7R9DNB7</accession>
<name>A0A7R9DNB7_TIMPO</name>